<organism evidence="3 4">
    <name type="scientific">Neolewinella antarctica</name>
    <dbReference type="NCBI Taxonomy" id="442734"/>
    <lineage>
        <taxon>Bacteria</taxon>
        <taxon>Pseudomonadati</taxon>
        <taxon>Bacteroidota</taxon>
        <taxon>Saprospiria</taxon>
        <taxon>Saprospirales</taxon>
        <taxon>Lewinellaceae</taxon>
        <taxon>Neolewinella</taxon>
    </lineage>
</organism>
<comment type="similarity">
    <text evidence="1">Belongs to the glycosyl hydrolase 13 family.</text>
</comment>
<dbReference type="Gene3D" id="3.90.400.10">
    <property type="entry name" value="Oligo-1,6-glucosidase, Domain 2"/>
    <property type="match status" value="1"/>
</dbReference>
<evidence type="ECO:0000256" key="1">
    <source>
        <dbReference type="ARBA" id="ARBA00008061"/>
    </source>
</evidence>
<dbReference type="SMART" id="SM00642">
    <property type="entry name" value="Aamy"/>
    <property type="match status" value="1"/>
</dbReference>
<dbReference type="EMBL" id="JAATJH010000004">
    <property type="protein sequence ID" value="NJC27003.1"/>
    <property type="molecule type" value="Genomic_DNA"/>
</dbReference>
<dbReference type="PANTHER" id="PTHR10357">
    <property type="entry name" value="ALPHA-AMYLASE FAMILY MEMBER"/>
    <property type="match status" value="1"/>
</dbReference>
<dbReference type="RefSeq" id="WP_168037766.1">
    <property type="nucleotide sequence ID" value="NZ_JAATJH010000004.1"/>
</dbReference>
<dbReference type="Pfam" id="PF00128">
    <property type="entry name" value="Alpha-amylase"/>
    <property type="match status" value="1"/>
</dbReference>
<evidence type="ECO:0000313" key="4">
    <source>
        <dbReference type="Proteomes" id="UP000770785"/>
    </source>
</evidence>
<evidence type="ECO:0000259" key="2">
    <source>
        <dbReference type="SMART" id="SM00642"/>
    </source>
</evidence>
<dbReference type="CDD" id="cd11333">
    <property type="entry name" value="AmyAc_SI_OligoGlu_DGase"/>
    <property type="match status" value="1"/>
</dbReference>
<dbReference type="SUPFAM" id="SSF51011">
    <property type="entry name" value="Glycosyl hydrolase domain"/>
    <property type="match status" value="1"/>
</dbReference>
<gene>
    <name evidence="3" type="ORF">GGR27_002516</name>
</gene>
<feature type="domain" description="Glycosyl hydrolase family 13 catalytic" evidence="2">
    <location>
        <begin position="14"/>
        <end position="412"/>
    </location>
</feature>
<dbReference type="InterPro" id="IPR017853">
    <property type="entry name" value="GH"/>
</dbReference>
<dbReference type="InterPro" id="IPR013780">
    <property type="entry name" value="Glyco_hydro_b"/>
</dbReference>
<sequence>MSTHPWYKSAIIYQIYPRSFQDTTGDGIGDLRGIINRLDYVASLGITAVWLNPVYPSPNDDNGYDVSDYRGIMLEFGTMADFDELLTGLHARGIKLVMDLVVNHSSDEHRWFQESRKSRDNEYRDYYHWWPAEKGTPPARFSYFDPTGGWTYDETTNAYYLHYFGHKQPDLNWQNPKVREEVKDVMRFWLDKGVDGFRMDAFQFVGKDTTYPELPPTTAANAVAVYGLRPEVHGYLREIKREVMDHYDAFTVAEGAGSTIQDAVDLSSPEREELNMVYHFEIADYAAKKERFDLIGLKALFTKWDQGLAGKGWDSIYLGNHDVPRMVSKYGNDSPEHRVASAKCLNTLLLTMRGTTFTYQGDELGMTNVDWPTIEPYRDLQARNQYKTALERGDDMNEHLSFLNKFSRDNARTPVQWSDKSNAGFTTAEPWIGVNPNYRSINVVAQEADPNSVLHHFRQLTALRKAYPVLVHGGYEPILPEDGRIFAYVRTLDEASLFVAMNWSEETVDCVLPELFVGGRPLVDNYGSANGEEDIDSNEVNYSSLNLQTSSFCLSPWQAVVLQSSTPKP</sequence>
<proteinExistence type="inferred from homology"/>
<dbReference type="InterPro" id="IPR006047">
    <property type="entry name" value="GH13_cat_dom"/>
</dbReference>
<keyword evidence="4" id="KW-1185">Reference proteome</keyword>
<dbReference type="InterPro" id="IPR045857">
    <property type="entry name" value="O16G_dom_2"/>
</dbReference>
<name>A0ABX0XDW9_9BACT</name>
<dbReference type="GO" id="GO:0004574">
    <property type="term" value="F:oligo-1,6-glucosidase activity"/>
    <property type="evidence" value="ECO:0007669"/>
    <property type="project" value="UniProtKB-EC"/>
</dbReference>
<comment type="caution">
    <text evidence="3">The sequence shown here is derived from an EMBL/GenBank/DDBJ whole genome shotgun (WGS) entry which is preliminary data.</text>
</comment>
<dbReference type="PANTHER" id="PTHR10357:SF179">
    <property type="entry name" value="NEUTRAL AND BASIC AMINO ACID TRANSPORT PROTEIN RBAT"/>
    <property type="match status" value="1"/>
</dbReference>
<accession>A0ABX0XDW9</accession>
<keyword evidence="3" id="KW-0378">Hydrolase</keyword>
<protein>
    <submittedName>
        <fullName evidence="3">Oligo-1,6-glucosidase</fullName>
        <ecNumber evidence="3">3.2.1.10</ecNumber>
    </submittedName>
</protein>
<dbReference type="Gene3D" id="2.60.40.1180">
    <property type="entry name" value="Golgi alpha-mannosidase II"/>
    <property type="match status" value="1"/>
</dbReference>
<dbReference type="Proteomes" id="UP000770785">
    <property type="component" value="Unassembled WGS sequence"/>
</dbReference>
<dbReference type="SUPFAM" id="SSF51445">
    <property type="entry name" value="(Trans)glycosidases"/>
    <property type="match status" value="1"/>
</dbReference>
<keyword evidence="3" id="KW-0326">Glycosidase</keyword>
<evidence type="ECO:0000313" key="3">
    <source>
        <dbReference type="EMBL" id="NJC27003.1"/>
    </source>
</evidence>
<dbReference type="Gene3D" id="3.20.20.80">
    <property type="entry name" value="Glycosidases"/>
    <property type="match status" value="1"/>
</dbReference>
<dbReference type="EC" id="3.2.1.10" evidence="3"/>
<reference evidence="3 4" key="1">
    <citation type="submission" date="2020-03" db="EMBL/GenBank/DDBJ databases">
        <title>Genomic Encyclopedia of Type Strains, Phase IV (KMG-IV): sequencing the most valuable type-strain genomes for metagenomic binning, comparative biology and taxonomic classification.</title>
        <authorList>
            <person name="Goeker M."/>
        </authorList>
    </citation>
    <scope>NUCLEOTIDE SEQUENCE [LARGE SCALE GENOMIC DNA]</scope>
    <source>
        <strain evidence="3 4">DSM 105096</strain>
    </source>
</reference>